<evidence type="ECO:0000313" key="2">
    <source>
        <dbReference type="EMBL" id="HJB75713.1"/>
    </source>
</evidence>
<keyword evidence="1" id="KW-0472">Membrane</keyword>
<reference evidence="2" key="1">
    <citation type="journal article" date="2021" name="PeerJ">
        <title>Extensive microbial diversity within the chicken gut microbiome revealed by metagenomics and culture.</title>
        <authorList>
            <person name="Gilroy R."/>
            <person name="Ravi A."/>
            <person name="Getino M."/>
            <person name="Pursley I."/>
            <person name="Horton D.L."/>
            <person name="Alikhan N.F."/>
            <person name="Baker D."/>
            <person name="Gharbi K."/>
            <person name="Hall N."/>
            <person name="Watson M."/>
            <person name="Adriaenssens E.M."/>
            <person name="Foster-Nyarko E."/>
            <person name="Jarju S."/>
            <person name="Secka A."/>
            <person name="Antonio M."/>
            <person name="Oren A."/>
            <person name="Chaudhuri R.R."/>
            <person name="La Ragione R."/>
            <person name="Hildebrand F."/>
            <person name="Pallen M.J."/>
        </authorList>
    </citation>
    <scope>NUCLEOTIDE SEQUENCE</scope>
    <source>
        <strain evidence="2">CHK188-16595</strain>
    </source>
</reference>
<keyword evidence="1" id="KW-0812">Transmembrane</keyword>
<evidence type="ECO:0000313" key="3">
    <source>
        <dbReference type="Proteomes" id="UP000823877"/>
    </source>
</evidence>
<evidence type="ECO:0000256" key="1">
    <source>
        <dbReference type="SAM" id="Phobius"/>
    </source>
</evidence>
<feature type="transmembrane region" description="Helical" evidence="1">
    <location>
        <begin position="16"/>
        <end position="34"/>
    </location>
</feature>
<dbReference type="Pfam" id="PF10825">
    <property type="entry name" value="DUF2752"/>
    <property type="match status" value="1"/>
</dbReference>
<feature type="transmembrane region" description="Helical" evidence="1">
    <location>
        <begin position="72"/>
        <end position="91"/>
    </location>
</feature>
<organism evidence="2 3">
    <name type="scientific">Candidatus Eubacterium faecale</name>
    <dbReference type="NCBI Taxonomy" id="2838568"/>
    <lineage>
        <taxon>Bacteria</taxon>
        <taxon>Bacillati</taxon>
        <taxon>Bacillota</taxon>
        <taxon>Clostridia</taxon>
        <taxon>Eubacteriales</taxon>
        <taxon>Eubacteriaceae</taxon>
        <taxon>Eubacterium</taxon>
    </lineage>
</organism>
<proteinExistence type="predicted"/>
<keyword evidence="1" id="KW-1133">Transmembrane helix</keyword>
<name>A0A9D2MKD1_9FIRM</name>
<sequence>MILEMNPEKRARQKTVLKYLLWFLLFAALALLFYKCPFKMITGIDCPGCGLTRAFCCILLCDIPAAVQYHPLSPLIFAELFYLVYAQFVLGKKADRRFVAAGIFITALLMLAVWLCKIL</sequence>
<dbReference type="InterPro" id="IPR021215">
    <property type="entry name" value="DUF2752"/>
</dbReference>
<reference evidence="2" key="2">
    <citation type="submission" date="2021-04" db="EMBL/GenBank/DDBJ databases">
        <authorList>
            <person name="Gilroy R."/>
        </authorList>
    </citation>
    <scope>NUCLEOTIDE SEQUENCE</scope>
    <source>
        <strain evidence="2">CHK188-16595</strain>
    </source>
</reference>
<comment type="caution">
    <text evidence="2">The sequence shown here is derived from an EMBL/GenBank/DDBJ whole genome shotgun (WGS) entry which is preliminary data.</text>
</comment>
<dbReference type="AlphaFoldDB" id="A0A9D2MKD1"/>
<accession>A0A9D2MKD1</accession>
<dbReference type="EMBL" id="DWXN01000013">
    <property type="protein sequence ID" value="HJB75713.1"/>
    <property type="molecule type" value="Genomic_DNA"/>
</dbReference>
<feature type="transmembrane region" description="Helical" evidence="1">
    <location>
        <begin position="98"/>
        <end position="115"/>
    </location>
</feature>
<protein>
    <submittedName>
        <fullName evidence="2">DUF2752 domain-containing protein</fullName>
    </submittedName>
</protein>
<gene>
    <name evidence="2" type="ORF">IAA37_08615</name>
</gene>
<dbReference type="Proteomes" id="UP000823877">
    <property type="component" value="Unassembled WGS sequence"/>
</dbReference>